<proteinExistence type="predicted"/>
<reference evidence="1" key="1">
    <citation type="journal article" date="2015" name="Nature">
        <title>Complex archaea that bridge the gap between prokaryotes and eukaryotes.</title>
        <authorList>
            <person name="Spang A."/>
            <person name="Saw J.H."/>
            <person name="Jorgensen S.L."/>
            <person name="Zaremba-Niedzwiedzka K."/>
            <person name="Martijn J."/>
            <person name="Lind A.E."/>
            <person name="van Eijk R."/>
            <person name="Schleper C."/>
            <person name="Guy L."/>
            <person name="Ettema T.J."/>
        </authorList>
    </citation>
    <scope>NUCLEOTIDE SEQUENCE</scope>
</reference>
<comment type="caution">
    <text evidence="1">The sequence shown here is derived from an EMBL/GenBank/DDBJ whole genome shotgun (WGS) entry which is preliminary data.</text>
</comment>
<evidence type="ECO:0000313" key="1">
    <source>
        <dbReference type="EMBL" id="KKL65704.1"/>
    </source>
</evidence>
<name>A0A0F9DVB9_9ZZZZ</name>
<accession>A0A0F9DVB9</accession>
<protein>
    <submittedName>
        <fullName evidence="1">Uncharacterized protein</fullName>
    </submittedName>
</protein>
<dbReference type="EMBL" id="LAZR01027447">
    <property type="protein sequence ID" value="KKL65704.1"/>
    <property type="molecule type" value="Genomic_DNA"/>
</dbReference>
<organism evidence="1">
    <name type="scientific">marine sediment metagenome</name>
    <dbReference type="NCBI Taxonomy" id="412755"/>
    <lineage>
        <taxon>unclassified sequences</taxon>
        <taxon>metagenomes</taxon>
        <taxon>ecological metagenomes</taxon>
    </lineage>
</organism>
<sequence>MVELKGTLKVDLVYFNGMPKLTKGGQYQIVMEFTSENDNHLLTLRGARLDGRLEVLLPVLSGERNQFVVSRYAPILQEKVLQWARKLVEEEKWSPAEIRNMTRGR</sequence>
<gene>
    <name evidence="1" type="ORF">LCGC14_2152300</name>
</gene>
<dbReference type="AlphaFoldDB" id="A0A0F9DVB9"/>